<dbReference type="AlphaFoldDB" id="A0A8H7FBP9"/>
<dbReference type="Proteomes" id="UP000629468">
    <property type="component" value="Unassembled WGS sequence"/>
</dbReference>
<comment type="caution">
    <text evidence="2">The sequence shown here is derived from an EMBL/GenBank/DDBJ whole genome shotgun (WGS) entry which is preliminary data.</text>
</comment>
<sequence length="273" mass="31390">MLSAVRAALRSRPHSFWRPIPTRNYHESIPSFRLFNSRSQLLYRKNGAPRSKWIGALNLSCFMILAYISRTKRNTEAKTLYFIRLIMHEISHTEYDFSTTQGLVDFLFKFIAADRGDIKECTRDLLIESPQYRERLRRHLEEYLDIVRDSKEDPVKNVHLSYIKVKQIISEMELRILELPTVDAERAFRESPGGRDRLSASRHAIINVVTCGAGSELLCVPAHGLPTSFQRPPDRTTHFTLPQSYGILPGEQDYGIGGMGRRDPKGKAQSTWP</sequence>
<gene>
    <name evidence="2" type="ORF">Agabi119p4_1083</name>
</gene>
<proteinExistence type="predicted"/>
<evidence type="ECO:0000313" key="2">
    <source>
        <dbReference type="EMBL" id="KAF7784918.1"/>
    </source>
</evidence>
<evidence type="ECO:0000256" key="1">
    <source>
        <dbReference type="SAM" id="MobiDB-lite"/>
    </source>
</evidence>
<dbReference type="EMBL" id="JABXXO010000001">
    <property type="protein sequence ID" value="KAF7784918.1"/>
    <property type="molecule type" value="Genomic_DNA"/>
</dbReference>
<organism evidence="2 3">
    <name type="scientific">Agaricus bisporus var. burnettii</name>
    <dbReference type="NCBI Taxonomy" id="192524"/>
    <lineage>
        <taxon>Eukaryota</taxon>
        <taxon>Fungi</taxon>
        <taxon>Dikarya</taxon>
        <taxon>Basidiomycota</taxon>
        <taxon>Agaricomycotina</taxon>
        <taxon>Agaricomycetes</taxon>
        <taxon>Agaricomycetidae</taxon>
        <taxon>Agaricales</taxon>
        <taxon>Agaricineae</taxon>
        <taxon>Agaricaceae</taxon>
        <taxon>Agaricus</taxon>
    </lineage>
</organism>
<evidence type="ECO:0000313" key="3">
    <source>
        <dbReference type="Proteomes" id="UP000629468"/>
    </source>
</evidence>
<name>A0A8H7FBP9_AGABI</name>
<protein>
    <submittedName>
        <fullName evidence="2">Uncharacterized protein</fullName>
    </submittedName>
</protein>
<reference evidence="2 3" key="1">
    <citation type="journal article" name="Sci. Rep.">
        <title>Telomere-to-telomere assembled and centromere annotated genomes of the two main subspecies of the button mushroom Agaricus bisporus reveal especially polymorphic chromosome ends.</title>
        <authorList>
            <person name="Sonnenberg A.S.M."/>
            <person name="Sedaghat-Telgerd N."/>
            <person name="Lavrijssen B."/>
            <person name="Ohm R.A."/>
            <person name="Hendrickx P.M."/>
            <person name="Scholtmeijer K."/>
            <person name="Baars J.J.P."/>
            <person name="van Peer A."/>
        </authorList>
    </citation>
    <scope>NUCLEOTIDE SEQUENCE [LARGE SCALE GENOMIC DNA]</scope>
    <source>
        <strain evidence="2 3">H119_p4</strain>
    </source>
</reference>
<accession>A0A8H7FBP9</accession>
<feature type="region of interest" description="Disordered" evidence="1">
    <location>
        <begin position="252"/>
        <end position="273"/>
    </location>
</feature>